<dbReference type="Proteomes" id="UP000175616">
    <property type="component" value="Unassembled WGS sequence"/>
</dbReference>
<evidence type="ECO:0000313" key="9">
    <source>
        <dbReference type="EMBL" id="OFC38203.1"/>
    </source>
</evidence>
<dbReference type="GO" id="GO:0044027">
    <property type="term" value="P:negative regulation of gene expression via chromosomal CpG island methylation"/>
    <property type="evidence" value="ECO:0007669"/>
    <property type="project" value="TreeGrafter"/>
</dbReference>
<evidence type="ECO:0000256" key="2">
    <source>
        <dbReference type="ARBA" id="ARBA00022603"/>
    </source>
</evidence>
<dbReference type="EMBL" id="LZYE01000055">
    <property type="protein sequence ID" value="OFC38203.1"/>
    <property type="molecule type" value="Genomic_DNA"/>
</dbReference>
<dbReference type="GO" id="GO:0032259">
    <property type="term" value="P:methylation"/>
    <property type="evidence" value="ECO:0007669"/>
    <property type="project" value="UniProtKB-KW"/>
</dbReference>
<dbReference type="Gene3D" id="3.90.120.10">
    <property type="entry name" value="DNA Methylase, subunit A, domain 2"/>
    <property type="match status" value="1"/>
</dbReference>
<dbReference type="PROSITE" id="PS51679">
    <property type="entry name" value="SAM_MT_C5"/>
    <property type="match status" value="1"/>
</dbReference>
<reference evidence="9 10" key="1">
    <citation type="submission" date="2016-06" db="EMBL/GenBank/DDBJ databases">
        <title>Gene turnover analysis identifies the evolutionary adaptation of the extremophile Acidithiobacillus caldus.</title>
        <authorList>
            <person name="Zhang X."/>
        </authorList>
    </citation>
    <scope>NUCLEOTIDE SEQUENCE [LARGE SCALE GENOMIC DNA]</scope>
    <source>
        <strain evidence="9 10">DX</strain>
    </source>
</reference>
<comment type="catalytic activity">
    <reaction evidence="6">
        <text>a 2'-deoxycytidine in DNA + S-adenosyl-L-methionine = a 5-methyl-2'-deoxycytidine in DNA + S-adenosyl-L-homocysteine + H(+)</text>
        <dbReference type="Rhea" id="RHEA:13681"/>
        <dbReference type="Rhea" id="RHEA-COMP:11369"/>
        <dbReference type="Rhea" id="RHEA-COMP:11370"/>
        <dbReference type="ChEBI" id="CHEBI:15378"/>
        <dbReference type="ChEBI" id="CHEBI:57856"/>
        <dbReference type="ChEBI" id="CHEBI:59789"/>
        <dbReference type="ChEBI" id="CHEBI:85452"/>
        <dbReference type="ChEBI" id="CHEBI:85454"/>
        <dbReference type="EC" id="2.1.1.37"/>
    </reaction>
</comment>
<dbReference type="Pfam" id="PF00145">
    <property type="entry name" value="DNA_methylase"/>
    <property type="match status" value="1"/>
</dbReference>
<evidence type="ECO:0000313" key="10">
    <source>
        <dbReference type="Proteomes" id="UP000175616"/>
    </source>
</evidence>
<dbReference type="Gene3D" id="3.40.50.150">
    <property type="entry name" value="Vaccinia Virus protein VP39"/>
    <property type="match status" value="1"/>
</dbReference>
<evidence type="ECO:0000256" key="6">
    <source>
        <dbReference type="ARBA" id="ARBA00047422"/>
    </source>
</evidence>
<keyword evidence="2 7" id="KW-0489">Methyltransferase</keyword>
<protein>
    <recommendedName>
        <fullName evidence="1">DNA (cytosine-5-)-methyltransferase</fullName>
        <ecNumber evidence="1">2.1.1.37</ecNumber>
    </recommendedName>
</protein>
<evidence type="ECO:0000256" key="4">
    <source>
        <dbReference type="ARBA" id="ARBA00022691"/>
    </source>
</evidence>
<dbReference type="PROSITE" id="PS00095">
    <property type="entry name" value="C5_MTASE_2"/>
    <property type="match status" value="1"/>
</dbReference>
<gene>
    <name evidence="9" type="ORF">BAE27_02650</name>
</gene>
<accession>A0A1E7YQF2</accession>
<dbReference type="GO" id="GO:0003677">
    <property type="term" value="F:DNA binding"/>
    <property type="evidence" value="ECO:0007669"/>
    <property type="project" value="TreeGrafter"/>
</dbReference>
<dbReference type="PANTHER" id="PTHR10629:SF52">
    <property type="entry name" value="DNA (CYTOSINE-5)-METHYLTRANSFERASE 1"/>
    <property type="match status" value="1"/>
</dbReference>
<dbReference type="GO" id="GO:0003886">
    <property type="term" value="F:DNA (cytosine-5-)-methyltransferase activity"/>
    <property type="evidence" value="ECO:0007669"/>
    <property type="project" value="UniProtKB-EC"/>
</dbReference>
<evidence type="ECO:0000256" key="8">
    <source>
        <dbReference type="RuleBase" id="RU000416"/>
    </source>
</evidence>
<dbReference type="InterPro" id="IPR031303">
    <property type="entry name" value="C5_meth_CS"/>
</dbReference>
<comment type="similarity">
    <text evidence="7 8">Belongs to the class I-like SAM-binding methyltransferase superfamily. C5-methyltransferase family.</text>
</comment>
<dbReference type="RefSeq" id="WP_070113900.1">
    <property type="nucleotide sequence ID" value="NZ_LZYE01000055.1"/>
</dbReference>
<dbReference type="InterPro" id="IPR001525">
    <property type="entry name" value="C5_MeTfrase"/>
</dbReference>
<feature type="active site" evidence="7">
    <location>
        <position position="81"/>
    </location>
</feature>
<dbReference type="SUPFAM" id="SSF53335">
    <property type="entry name" value="S-adenosyl-L-methionine-dependent methyltransferases"/>
    <property type="match status" value="1"/>
</dbReference>
<keyword evidence="3 7" id="KW-0808">Transferase</keyword>
<keyword evidence="5" id="KW-0680">Restriction system</keyword>
<proteinExistence type="inferred from homology"/>
<dbReference type="PRINTS" id="PR00105">
    <property type="entry name" value="C5METTRFRASE"/>
</dbReference>
<sequence length="371" mass="41262">MNSLLGCVDLFCGAGGLTHGLVMEGIPVVAGIDIDPACRHPYEANNRAVYIEEDVSKTKPEVLKGLFGDADVRILAGCAPCQPFSTYAQRYDTVGSPRWALLYEFARLVRDVRPEIVTMENVPTVEKHRVYDDFVDTLKSLGYAVWHGVVDCSDYGLPQRRRRMVLLASRIGPIELIERTDERPQTVREAIGKLPPIPAGGTLPSDPLHTASKLSKLNLQRIRASRPGGTWRDWPKRLIAECHRRDSGRTYPGVYGRMVWDEPAPTLTTQFYGFGNGRFGHPEQDRAISLREGAILQGFPEDYSFVPDGAPIHFKSLGRMIGNAVPVTLGRIIGRSILRHLAVVPETKMVDETARSVAERERNAKREPLVA</sequence>
<comment type="caution">
    <text evidence="9">The sequence shown here is derived from an EMBL/GenBank/DDBJ whole genome shotgun (WGS) entry which is preliminary data.</text>
</comment>
<evidence type="ECO:0000256" key="1">
    <source>
        <dbReference type="ARBA" id="ARBA00011975"/>
    </source>
</evidence>
<dbReference type="PANTHER" id="PTHR10629">
    <property type="entry name" value="CYTOSINE-SPECIFIC METHYLTRANSFERASE"/>
    <property type="match status" value="1"/>
</dbReference>
<evidence type="ECO:0000256" key="3">
    <source>
        <dbReference type="ARBA" id="ARBA00022679"/>
    </source>
</evidence>
<evidence type="ECO:0000256" key="5">
    <source>
        <dbReference type="ARBA" id="ARBA00022747"/>
    </source>
</evidence>
<name>A0A1E7YQF2_9PROT</name>
<organism evidence="9 10">
    <name type="scientific">Acidithiobacillus caldus</name>
    <dbReference type="NCBI Taxonomy" id="33059"/>
    <lineage>
        <taxon>Bacteria</taxon>
        <taxon>Pseudomonadati</taxon>
        <taxon>Pseudomonadota</taxon>
        <taxon>Acidithiobacillia</taxon>
        <taxon>Acidithiobacillales</taxon>
        <taxon>Acidithiobacillaceae</taxon>
        <taxon>Acidithiobacillus</taxon>
    </lineage>
</organism>
<dbReference type="InterPro" id="IPR029063">
    <property type="entry name" value="SAM-dependent_MTases_sf"/>
</dbReference>
<dbReference type="GO" id="GO:0009307">
    <property type="term" value="P:DNA restriction-modification system"/>
    <property type="evidence" value="ECO:0007669"/>
    <property type="project" value="UniProtKB-KW"/>
</dbReference>
<evidence type="ECO:0000256" key="7">
    <source>
        <dbReference type="PROSITE-ProRule" id="PRU01016"/>
    </source>
</evidence>
<dbReference type="AlphaFoldDB" id="A0A1E7YQF2"/>
<dbReference type="EC" id="2.1.1.37" evidence="1"/>
<dbReference type="InterPro" id="IPR050390">
    <property type="entry name" value="C5-Methyltransferase"/>
</dbReference>
<dbReference type="NCBIfam" id="TIGR00675">
    <property type="entry name" value="dcm"/>
    <property type="match status" value="1"/>
</dbReference>
<keyword evidence="4 7" id="KW-0949">S-adenosyl-L-methionine</keyword>